<gene>
    <name evidence="1" type="ORF">Gorai_000721</name>
</gene>
<evidence type="ECO:0000313" key="2">
    <source>
        <dbReference type="Proteomes" id="UP000593578"/>
    </source>
</evidence>
<accession>A0A7J8PEB7</accession>
<organism evidence="1 2">
    <name type="scientific">Gossypium raimondii</name>
    <name type="common">Peruvian cotton</name>
    <name type="synonym">Gossypium klotzschianum subsp. raimondii</name>
    <dbReference type="NCBI Taxonomy" id="29730"/>
    <lineage>
        <taxon>Eukaryota</taxon>
        <taxon>Viridiplantae</taxon>
        <taxon>Streptophyta</taxon>
        <taxon>Embryophyta</taxon>
        <taxon>Tracheophyta</taxon>
        <taxon>Spermatophyta</taxon>
        <taxon>Magnoliopsida</taxon>
        <taxon>eudicotyledons</taxon>
        <taxon>Gunneridae</taxon>
        <taxon>Pentapetalae</taxon>
        <taxon>rosids</taxon>
        <taxon>malvids</taxon>
        <taxon>Malvales</taxon>
        <taxon>Malvaceae</taxon>
        <taxon>Malvoideae</taxon>
        <taxon>Gossypium</taxon>
    </lineage>
</organism>
<protein>
    <submittedName>
        <fullName evidence="1">Uncharacterized protein</fullName>
    </submittedName>
</protein>
<dbReference type="AlphaFoldDB" id="A0A7J8PEB7"/>
<sequence length="46" mass="5404">MSSFCIEFRQIRSICSRMNWPDTILEKTALCLKTCLNFVKFMLVGQ</sequence>
<dbReference type="EMBL" id="JABEZZ010000006">
    <property type="protein sequence ID" value="MBA0587595.1"/>
    <property type="molecule type" value="Genomic_DNA"/>
</dbReference>
<dbReference type="Proteomes" id="UP000593578">
    <property type="component" value="Unassembled WGS sequence"/>
</dbReference>
<evidence type="ECO:0000313" key="1">
    <source>
        <dbReference type="EMBL" id="MBA0587595.1"/>
    </source>
</evidence>
<name>A0A7J8PEB7_GOSRA</name>
<proteinExistence type="predicted"/>
<comment type="caution">
    <text evidence="1">The sequence shown here is derived from an EMBL/GenBank/DDBJ whole genome shotgun (WGS) entry which is preliminary data.</text>
</comment>
<reference evidence="1 2" key="1">
    <citation type="journal article" date="2019" name="Genome Biol. Evol.">
        <title>Insights into the evolution of the New World diploid cottons (Gossypium, subgenus Houzingenia) based on genome sequencing.</title>
        <authorList>
            <person name="Grover C.E."/>
            <person name="Arick M.A. 2nd"/>
            <person name="Thrash A."/>
            <person name="Conover J.L."/>
            <person name="Sanders W.S."/>
            <person name="Peterson D.G."/>
            <person name="Frelichowski J.E."/>
            <person name="Scheffler J.A."/>
            <person name="Scheffler B.E."/>
            <person name="Wendel J.F."/>
        </authorList>
    </citation>
    <scope>NUCLEOTIDE SEQUENCE [LARGE SCALE GENOMIC DNA]</scope>
    <source>
        <strain evidence="1">8</strain>
        <tissue evidence="1">Leaf</tissue>
    </source>
</reference>